<dbReference type="EMBL" id="CAKKNE010000005">
    <property type="protein sequence ID" value="CAH0378283.1"/>
    <property type="molecule type" value="Genomic_DNA"/>
</dbReference>
<name>A0A8J2SVP3_9STRA</name>
<gene>
    <name evidence="4" type="ORF">PECAL_5P28000</name>
</gene>
<dbReference type="SUPFAM" id="SSF46934">
    <property type="entry name" value="UBA-like"/>
    <property type="match status" value="1"/>
</dbReference>
<reference evidence="4" key="1">
    <citation type="submission" date="2021-11" db="EMBL/GenBank/DDBJ databases">
        <authorList>
            <consortium name="Genoscope - CEA"/>
            <person name="William W."/>
        </authorList>
    </citation>
    <scope>NUCLEOTIDE SEQUENCE</scope>
</reference>
<proteinExistence type="predicted"/>
<comment type="caution">
    <text evidence="4">The sequence shown here is derived from an EMBL/GenBank/DDBJ whole genome shotgun (WGS) entry which is preliminary data.</text>
</comment>
<evidence type="ECO:0000259" key="3">
    <source>
        <dbReference type="SMART" id="SM00165"/>
    </source>
</evidence>
<evidence type="ECO:0000256" key="2">
    <source>
        <dbReference type="SAM" id="MobiDB-lite"/>
    </source>
</evidence>
<protein>
    <recommendedName>
        <fullName evidence="3">UBA domain-containing protein</fullName>
    </recommendedName>
</protein>
<keyword evidence="1" id="KW-0175">Coiled coil</keyword>
<feature type="domain" description="UBA" evidence="3">
    <location>
        <begin position="95"/>
        <end position="133"/>
    </location>
</feature>
<dbReference type="AlphaFoldDB" id="A0A8J2SVP3"/>
<dbReference type="InterPro" id="IPR015940">
    <property type="entry name" value="UBA"/>
</dbReference>
<feature type="region of interest" description="Disordered" evidence="2">
    <location>
        <begin position="207"/>
        <end position="241"/>
    </location>
</feature>
<feature type="coiled-coil region" evidence="1">
    <location>
        <begin position="532"/>
        <end position="559"/>
    </location>
</feature>
<dbReference type="Gene3D" id="1.10.8.10">
    <property type="entry name" value="DNA helicase RuvA subunit, C-terminal domain"/>
    <property type="match status" value="1"/>
</dbReference>
<accession>A0A8J2SVP3</accession>
<dbReference type="OrthoDB" id="10677540at2759"/>
<dbReference type="InterPro" id="IPR009060">
    <property type="entry name" value="UBA-like_sf"/>
</dbReference>
<feature type="domain" description="UBA" evidence="3">
    <location>
        <begin position="144"/>
        <end position="182"/>
    </location>
</feature>
<feature type="domain" description="UBA" evidence="3">
    <location>
        <begin position="9"/>
        <end position="47"/>
    </location>
</feature>
<organism evidence="4 5">
    <name type="scientific">Pelagomonas calceolata</name>
    <dbReference type="NCBI Taxonomy" id="35677"/>
    <lineage>
        <taxon>Eukaryota</taxon>
        <taxon>Sar</taxon>
        <taxon>Stramenopiles</taxon>
        <taxon>Ochrophyta</taxon>
        <taxon>Pelagophyceae</taxon>
        <taxon>Pelagomonadales</taxon>
        <taxon>Pelagomonadaceae</taxon>
        <taxon>Pelagomonas</taxon>
    </lineage>
</organism>
<dbReference type="Proteomes" id="UP000789595">
    <property type="component" value="Unassembled WGS sequence"/>
</dbReference>
<evidence type="ECO:0000313" key="4">
    <source>
        <dbReference type="EMBL" id="CAH0378283.1"/>
    </source>
</evidence>
<feature type="region of interest" description="Disordered" evidence="2">
    <location>
        <begin position="650"/>
        <end position="673"/>
    </location>
</feature>
<dbReference type="SMART" id="SM00165">
    <property type="entry name" value="UBA"/>
    <property type="match status" value="3"/>
</dbReference>
<evidence type="ECO:0000313" key="5">
    <source>
        <dbReference type="Proteomes" id="UP000789595"/>
    </source>
</evidence>
<feature type="region of interest" description="Disordered" evidence="2">
    <location>
        <begin position="270"/>
        <end position="291"/>
    </location>
</feature>
<evidence type="ECO:0000256" key="1">
    <source>
        <dbReference type="SAM" id="Coils"/>
    </source>
</evidence>
<keyword evidence="5" id="KW-1185">Reference proteome</keyword>
<sequence>MRPRARQMDRAKVREVMDLTLCTEARARAALAAANGDQRAAVNEVLSPTTPSLHERTLQETLRRRGQTADEAFADRDLREAMQRSLGSGRSAIEEREMVERLRLHTDTTRVEARAALVACGWHEGRAAEQLLPAQIYLSPQDRRAEKIRQVREIARVDARWAELALDACDGDAEAAVAFVCGGMSPPSQRAATALDESSSVLAAARRARATPLPDHDDRPAPLATPASPVVRTAPPTTEQNLVSPKALDAIPDADVVAQAAADLERALREAEGRKRRRSLPSPVTPLSPERRAASLAAASTTLAAASLEMQQRLDAAAARDAANEALQAERDRNRRAALAAAEQRAREAAEKRVAAALQVQAAHRGRNGRAACVARREAAALLLACARRRLDRVTAQAEAEMRRDAGATLRACARRRQDRLTARAELSARRDATLMLSSCARRHQDRLTARFEAERRRDAGETLRGCARRRQDRLAAQAEAEKRRGAAATLGASMRQRQARLAAQAEADRRREAASALGGGAKCALARRRVAAERERALERLRREADAAADRARRENAARARALEAAVVVEAPPAKPAVVVVETPAVETVVQPVEPPPLVEETTTPTIEETPIAVAPAEPVVEPRPAKAPHQLVERVLTQLAKPAVYPGKKTEPAAVPKQRRPTNPRGRTVEARTTARELDPLERLRRAARNAAREKRAAAGSALVAVRMSSSLDGRFSGDFGGRVPMRKL</sequence>